<evidence type="ECO:0000256" key="1">
    <source>
        <dbReference type="SAM" id="Coils"/>
    </source>
</evidence>
<keyword evidence="1" id="KW-0175">Coiled coil</keyword>
<proteinExistence type="predicted"/>
<keyword evidence="3" id="KW-1185">Reference proteome</keyword>
<organism evidence="2 3">
    <name type="scientific">Mytilus edulis</name>
    <name type="common">Blue mussel</name>
    <dbReference type="NCBI Taxonomy" id="6550"/>
    <lineage>
        <taxon>Eukaryota</taxon>
        <taxon>Metazoa</taxon>
        <taxon>Spiralia</taxon>
        <taxon>Lophotrochozoa</taxon>
        <taxon>Mollusca</taxon>
        <taxon>Bivalvia</taxon>
        <taxon>Autobranchia</taxon>
        <taxon>Pteriomorphia</taxon>
        <taxon>Mytilida</taxon>
        <taxon>Mytiloidea</taxon>
        <taxon>Mytilidae</taxon>
        <taxon>Mytilinae</taxon>
        <taxon>Mytilus</taxon>
    </lineage>
</organism>
<protein>
    <submittedName>
        <fullName evidence="2">NUMA1</fullName>
    </submittedName>
</protein>
<reference evidence="2" key="1">
    <citation type="submission" date="2021-03" db="EMBL/GenBank/DDBJ databases">
        <authorList>
            <person name="Bekaert M."/>
        </authorList>
    </citation>
    <scope>NUCLEOTIDE SEQUENCE</scope>
</reference>
<gene>
    <name evidence="2" type="ORF">MEDL_27074</name>
</gene>
<evidence type="ECO:0000313" key="3">
    <source>
        <dbReference type="Proteomes" id="UP000683360"/>
    </source>
</evidence>
<dbReference type="Proteomes" id="UP000683360">
    <property type="component" value="Unassembled WGS sequence"/>
</dbReference>
<dbReference type="AlphaFoldDB" id="A0A8S3S2E9"/>
<dbReference type="OrthoDB" id="10404143at2759"/>
<name>A0A8S3S2E9_MYTED</name>
<dbReference type="EMBL" id="CAJPWZ010001335">
    <property type="protein sequence ID" value="CAG2213146.1"/>
    <property type="molecule type" value="Genomic_DNA"/>
</dbReference>
<accession>A0A8S3S2E9</accession>
<evidence type="ECO:0000313" key="2">
    <source>
        <dbReference type="EMBL" id="CAG2213146.1"/>
    </source>
</evidence>
<sequence length="258" mass="29829">MSCDYSFIADVQELLENAIHQRSQRIRGSGVHPATIATDDGSLFEKLSGMIPTLRDFRVFILQWQVEMQQKNIDQESDISNLNLNQENFRMALDHAVHVSTEQQNQLQNLITDRVNLQRRFEQAIDTAEQLNTINVQHVSNNGLLQNECARLIGANTQVTSRCDRLHQDNRRKDMQIVGLDKENVQLSVEVAEKDTTIKQKDITIKQKDTTINQLSEEVSEKDTTIKQKDSTINQLSEEVSEKRHFHKTERFYHKSVE</sequence>
<feature type="coiled-coil region" evidence="1">
    <location>
        <begin position="100"/>
        <end position="127"/>
    </location>
</feature>
<comment type="caution">
    <text evidence="2">The sequence shown here is derived from an EMBL/GenBank/DDBJ whole genome shotgun (WGS) entry which is preliminary data.</text>
</comment>